<keyword evidence="4" id="KW-0131">Cell cycle</keyword>
<keyword evidence="2" id="KW-0132">Cell division</keyword>
<organism evidence="5 6">
    <name type="scientific">Candidatus Syntrophonatronum acetioxidans</name>
    <dbReference type="NCBI Taxonomy" id="1795816"/>
    <lineage>
        <taxon>Bacteria</taxon>
        <taxon>Bacillati</taxon>
        <taxon>Bacillota</taxon>
        <taxon>Clostridia</taxon>
        <taxon>Eubacteriales</taxon>
        <taxon>Syntrophomonadaceae</taxon>
        <taxon>Candidatus Syntrophonatronum</taxon>
    </lineage>
</organism>
<dbReference type="InterPro" id="IPR036388">
    <property type="entry name" value="WH-like_DNA-bd_sf"/>
</dbReference>
<keyword evidence="1" id="KW-0963">Cytoplasm</keyword>
<dbReference type="PIRSF" id="PIRSF019345">
    <property type="entry name" value="ScpB"/>
    <property type="match status" value="1"/>
</dbReference>
<protein>
    <submittedName>
        <fullName evidence="5">SMC-Scp complex subunit ScpB</fullName>
    </submittedName>
</protein>
<dbReference type="GO" id="GO:0051304">
    <property type="term" value="P:chromosome separation"/>
    <property type="evidence" value="ECO:0007669"/>
    <property type="project" value="InterPro"/>
</dbReference>
<gene>
    <name evidence="5" type="primary">scpB</name>
    <name evidence="5" type="ORF">D5R97_04130</name>
</gene>
<dbReference type="Pfam" id="PF04079">
    <property type="entry name" value="SMC_ScpB"/>
    <property type="match status" value="1"/>
</dbReference>
<reference evidence="5 6" key="1">
    <citation type="submission" date="2018-08" db="EMBL/GenBank/DDBJ databases">
        <title>The metabolism and importance of syntrophic acetate oxidation coupled to methane or sulfide production in haloalkaline environments.</title>
        <authorList>
            <person name="Timmers P.H.A."/>
            <person name="Vavourakis C.D."/>
            <person name="Sorokin D.Y."/>
            <person name="Sinninghe Damste J.S."/>
            <person name="Muyzer G."/>
            <person name="Stams A.J.M."/>
            <person name="Plugge C.M."/>
        </authorList>
    </citation>
    <scope>NUCLEOTIDE SEQUENCE [LARGE SCALE GENOMIC DNA]</scope>
    <source>
        <strain evidence="5">MSAO_Bac1</strain>
    </source>
</reference>
<dbReference type="GO" id="GO:0051301">
    <property type="term" value="P:cell division"/>
    <property type="evidence" value="ECO:0007669"/>
    <property type="project" value="UniProtKB-KW"/>
</dbReference>
<evidence type="ECO:0000313" key="5">
    <source>
        <dbReference type="EMBL" id="RQD76579.1"/>
    </source>
</evidence>
<dbReference type="AlphaFoldDB" id="A0A424YFK8"/>
<evidence type="ECO:0000313" key="6">
    <source>
        <dbReference type="Proteomes" id="UP000285138"/>
    </source>
</evidence>
<dbReference type="Proteomes" id="UP000285138">
    <property type="component" value="Unassembled WGS sequence"/>
</dbReference>
<evidence type="ECO:0000256" key="2">
    <source>
        <dbReference type="ARBA" id="ARBA00022618"/>
    </source>
</evidence>
<keyword evidence="3" id="KW-0159">Chromosome partition</keyword>
<evidence type="ECO:0000256" key="3">
    <source>
        <dbReference type="ARBA" id="ARBA00022829"/>
    </source>
</evidence>
<dbReference type="InterPro" id="IPR005234">
    <property type="entry name" value="ScpB_csome_segregation"/>
</dbReference>
<evidence type="ECO:0000256" key="4">
    <source>
        <dbReference type="ARBA" id="ARBA00023306"/>
    </source>
</evidence>
<evidence type="ECO:0000256" key="1">
    <source>
        <dbReference type="ARBA" id="ARBA00022490"/>
    </source>
</evidence>
<dbReference type="InterPro" id="IPR036390">
    <property type="entry name" value="WH_DNA-bd_sf"/>
</dbReference>
<dbReference type="PANTHER" id="PTHR34298:SF2">
    <property type="entry name" value="SEGREGATION AND CONDENSATION PROTEIN B"/>
    <property type="match status" value="1"/>
</dbReference>
<dbReference type="Gene3D" id="1.10.10.10">
    <property type="entry name" value="Winged helix-like DNA-binding domain superfamily/Winged helix DNA-binding domain"/>
    <property type="match status" value="2"/>
</dbReference>
<accession>A0A424YFK8</accession>
<dbReference type="EMBL" id="QZAA01000112">
    <property type="protein sequence ID" value="RQD76579.1"/>
    <property type="molecule type" value="Genomic_DNA"/>
</dbReference>
<dbReference type="PANTHER" id="PTHR34298">
    <property type="entry name" value="SEGREGATION AND CONDENSATION PROTEIN B"/>
    <property type="match status" value="1"/>
</dbReference>
<dbReference type="SUPFAM" id="SSF46785">
    <property type="entry name" value="Winged helix' DNA-binding domain"/>
    <property type="match status" value="2"/>
</dbReference>
<proteinExistence type="predicted"/>
<sequence>MVHVYIQKGGGPLVKEKALLEAIFFAAGEPVPVKKIAEITGLTPGEIKNLFRELRDEYKERNSGLELREVAGGILMATRPSFAPHIKKLHGEKARQGLSQAAMETLAIIAYKQPITRLEIEAIRGVKVDKVLDRLKELNLITEAGRKEVLGRPILYATTREFLKHFGLRDLSELPPLKEKEE</sequence>
<comment type="caution">
    <text evidence="5">The sequence shown here is derived from an EMBL/GenBank/DDBJ whole genome shotgun (WGS) entry which is preliminary data.</text>
</comment>
<name>A0A424YFK8_9FIRM</name>
<dbReference type="NCBIfam" id="TIGR00281">
    <property type="entry name" value="SMC-Scp complex subunit ScpB"/>
    <property type="match status" value="1"/>
</dbReference>